<comment type="caution">
    <text evidence="3">The sequence shown here is derived from an EMBL/GenBank/DDBJ whole genome shotgun (WGS) entry which is preliminary data.</text>
</comment>
<organism evidence="3 4">
    <name type="scientific">Penicillium canescens</name>
    <dbReference type="NCBI Taxonomy" id="5083"/>
    <lineage>
        <taxon>Eukaryota</taxon>
        <taxon>Fungi</taxon>
        <taxon>Dikarya</taxon>
        <taxon>Ascomycota</taxon>
        <taxon>Pezizomycotina</taxon>
        <taxon>Eurotiomycetes</taxon>
        <taxon>Eurotiomycetidae</taxon>
        <taxon>Eurotiales</taxon>
        <taxon>Aspergillaceae</taxon>
        <taxon>Penicillium</taxon>
    </lineage>
</organism>
<dbReference type="Proteomes" id="UP001219568">
    <property type="component" value="Unassembled WGS sequence"/>
</dbReference>
<keyword evidence="4" id="KW-1185">Reference proteome</keyword>
<accession>A0AAD6I3T3</accession>
<sequence length="321" mass="34243">MEITPAHHADRSVVTPPSTSHLTMVKSDARADMEGKKKRMKISKRLSMQIVMRIGNLRKAIGYVDLSISPIVAFILFVLLADRASELPTRPVPDSREAVSHEADGIAAVIDSGSVGPAVVMASWLLHLRNSRIVPAGKTPGMAFVARILVVLSAPVRQCARTRVDVLVGPSMPAALSIPIILYLSAGRCIPGDGARSRGPNNAIIQHVVSLHGMLVLRQILGIGREVDDINLLKFWVVGVGKKLRDASCALGLSLLAAEDGQISWKGLHEVLLAAEVVLNISQFGQRINDPSLILSVLADPGTLVTGWGLTSLDLAVVDGE</sequence>
<feature type="transmembrane region" description="Helical" evidence="2">
    <location>
        <begin position="60"/>
        <end position="81"/>
    </location>
</feature>
<dbReference type="AlphaFoldDB" id="A0AAD6I3T3"/>
<dbReference type="EMBL" id="JAQJZL010000015">
    <property type="protein sequence ID" value="KAJ6027630.1"/>
    <property type="molecule type" value="Genomic_DNA"/>
</dbReference>
<keyword evidence="2" id="KW-1133">Transmembrane helix</keyword>
<evidence type="ECO:0000313" key="4">
    <source>
        <dbReference type="Proteomes" id="UP001219568"/>
    </source>
</evidence>
<gene>
    <name evidence="3" type="ORF">N7460_012447</name>
</gene>
<proteinExistence type="predicted"/>
<reference evidence="3" key="2">
    <citation type="submission" date="2023-01" db="EMBL/GenBank/DDBJ databases">
        <authorList>
            <person name="Petersen C."/>
        </authorList>
    </citation>
    <scope>NUCLEOTIDE SEQUENCE</scope>
    <source>
        <strain evidence="3">IBT 15450</strain>
    </source>
</reference>
<evidence type="ECO:0000256" key="1">
    <source>
        <dbReference type="SAM" id="MobiDB-lite"/>
    </source>
</evidence>
<keyword evidence="2" id="KW-0472">Membrane</keyword>
<evidence type="ECO:0000313" key="3">
    <source>
        <dbReference type="EMBL" id="KAJ6027630.1"/>
    </source>
</evidence>
<keyword evidence="2" id="KW-0812">Transmembrane</keyword>
<protein>
    <submittedName>
        <fullName evidence="3">Uncharacterized protein</fullName>
    </submittedName>
</protein>
<feature type="region of interest" description="Disordered" evidence="1">
    <location>
        <begin position="1"/>
        <end position="24"/>
    </location>
</feature>
<name>A0AAD6I3T3_PENCN</name>
<reference evidence="3" key="1">
    <citation type="journal article" date="2023" name="IMA Fungus">
        <title>Comparative genomic study of the Penicillium genus elucidates a diverse pangenome and 15 lateral gene transfer events.</title>
        <authorList>
            <person name="Petersen C."/>
            <person name="Sorensen T."/>
            <person name="Nielsen M.R."/>
            <person name="Sondergaard T.E."/>
            <person name="Sorensen J.L."/>
            <person name="Fitzpatrick D.A."/>
            <person name="Frisvad J.C."/>
            <person name="Nielsen K.L."/>
        </authorList>
    </citation>
    <scope>NUCLEOTIDE SEQUENCE</scope>
    <source>
        <strain evidence="3">IBT 15450</strain>
    </source>
</reference>
<feature type="compositionally biased region" description="Basic and acidic residues" evidence="1">
    <location>
        <begin position="1"/>
        <end position="11"/>
    </location>
</feature>
<evidence type="ECO:0000256" key="2">
    <source>
        <dbReference type="SAM" id="Phobius"/>
    </source>
</evidence>